<feature type="domain" description="PASTA" evidence="1">
    <location>
        <begin position="185"/>
        <end position="255"/>
    </location>
</feature>
<evidence type="ECO:0000259" key="1">
    <source>
        <dbReference type="PROSITE" id="PS51178"/>
    </source>
</evidence>
<dbReference type="PROSITE" id="PS51178">
    <property type="entry name" value="PASTA"/>
    <property type="match status" value="3"/>
</dbReference>
<organism evidence="2 3">
    <name type="scientific">Lachnoclostridium phytofermentans</name>
    <dbReference type="NCBI Taxonomy" id="66219"/>
    <lineage>
        <taxon>Bacteria</taxon>
        <taxon>Bacillati</taxon>
        <taxon>Bacillota</taxon>
        <taxon>Clostridia</taxon>
        <taxon>Lachnospirales</taxon>
        <taxon>Lachnospiraceae</taxon>
    </lineage>
</organism>
<evidence type="ECO:0000313" key="3">
    <source>
        <dbReference type="Proteomes" id="UP000262969"/>
    </source>
</evidence>
<feature type="domain" description="PASTA" evidence="1">
    <location>
        <begin position="112"/>
        <end position="184"/>
    </location>
</feature>
<comment type="caution">
    <text evidence="2">The sequence shown here is derived from an EMBL/GenBank/DDBJ whole genome shotgun (WGS) entry which is preliminary data.</text>
</comment>
<reference evidence="2 3" key="1">
    <citation type="journal article" date="2018" name="Nat. Biotechnol.">
        <title>A standardized bacterial taxonomy based on genome phylogeny substantially revises the tree of life.</title>
        <authorList>
            <person name="Parks D.H."/>
            <person name="Chuvochina M."/>
            <person name="Waite D.W."/>
            <person name="Rinke C."/>
            <person name="Skarshewski A."/>
            <person name="Chaumeil P.A."/>
            <person name="Hugenholtz P."/>
        </authorList>
    </citation>
    <scope>NUCLEOTIDE SEQUENCE [LARGE SCALE GENOMIC DNA]</scope>
    <source>
        <strain evidence="2">UBA11728</strain>
    </source>
</reference>
<name>A0A3D2X6D1_9FIRM</name>
<evidence type="ECO:0000313" key="2">
    <source>
        <dbReference type="EMBL" id="HCL02277.1"/>
    </source>
</evidence>
<dbReference type="Gene3D" id="3.30.10.20">
    <property type="match status" value="3"/>
</dbReference>
<accession>A0A3D2X6D1</accession>
<dbReference type="AlphaFoldDB" id="A0A3D2X6D1"/>
<gene>
    <name evidence="2" type="ORF">DHW61_07665</name>
</gene>
<proteinExistence type="predicted"/>
<dbReference type="InterPro" id="IPR005543">
    <property type="entry name" value="PASTA_dom"/>
</dbReference>
<protein>
    <recommendedName>
        <fullName evidence="1">PASTA domain-containing protein</fullName>
    </recommendedName>
</protein>
<dbReference type="Proteomes" id="UP000262969">
    <property type="component" value="Unassembled WGS sequence"/>
</dbReference>
<dbReference type="SMART" id="SM00740">
    <property type="entry name" value="PASTA"/>
    <property type="match status" value="3"/>
</dbReference>
<sequence>LFIVARFFNIFDWGKGGKDTDITPVPTITVTVSPEPTEEPIVDIVKVPKVVGLDRDTAINTLQLASPLFTIKLADEKEYSDEYEEGLVMKQNYPDGTEIPSNSTIILTISAGAEPIELPDVYNRSYEQAKKQLEDLDFKVERKDEASSEIGAEFVIRTIPERATDPKNPVILKKGSTVTLVVSTGPDVSALKKVPNLLGKTEEQAKQELLAAGLQKGAVSYIPSSEYAKGTVCFQNTTAGELVSADTKIDISISTGVESTPIPDVSNPEEYNYIGKVTITENPFEEGESGDVYLELEQDGEVMQVMSEYLSYDDFPKAFKNIKVEGIREGDGIVRMYINDVPYSDSSWSVHLKPEKK</sequence>
<dbReference type="EMBL" id="DPVV01000254">
    <property type="protein sequence ID" value="HCL02277.1"/>
    <property type="molecule type" value="Genomic_DNA"/>
</dbReference>
<feature type="non-terminal residue" evidence="2">
    <location>
        <position position="1"/>
    </location>
</feature>
<dbReference type="CDD" id="cd06577">
    <property type="entry name" value="PASTA_pknB"/>
    <property type="match status" value="3"/>
</dbReference>
<feature type="domain" description="PASTA" evidence="1">
    <location>
        <begin position="41"/>
        <end position="111"/>
    </location>
</feature>
<dbReference type="Pfam" id="PF03793">
    <property type="entry name" value="PASTA"/>
    <property type="match status" value="3"/>
</dbReference>